<comment type="subcellular location">
    <subcellularLocation>
        <location evidence="1">Cell membrane</location>
        <topology evidence="1">Multi-pass membrane protein</topology>
    </subcellularLocation>
</comment>
<dbReference type="Proteomes" id="UP000231019">
    <property type="component" value="Unassembled WGS sequence"/>
</dbReference>
<keyword evidence="5 8" id="KW-1133">Transmembrane helix</keyword>
<comment type="caution">
    <text evidence="11">The sequence shown here is derived from an EMBL/GenBank/DDBJ whole genome shotgun (WGS) entry which is preliminary data.</text>
</comment>
<protein>
    <submittedName>
        <fullName evidence="11">Uncharacterized protein</fullName>
    </submittedName>
</protein>
<organism evidence="11 12">
    <name type="scientific">bacterium (Candidatus Blackallbacteria) CG17_big_fil_post_rev_8_21_14_2_50_48_46</name>
    <dbReference type="NCBI Taxonomy" id="2014261"/>
    <lineage>
        <taxon>Bacteria</taxon>
        <taxon>Candidatus Blackallbacteria</taxon>
    </lineage>
</organism>
<evidence type="ECO:0000256" key="4">
    <source>
        <dbReference type="ARBA" id="ARBA00022692"/>
    </source>
</evidence>
<feature type="transmembrane region" description="Helical" evidence="8">
    <location>
        <begin position="165"/>
        <end position="187"/>
    </location>
</feature>
<dbReference type="InterPro" id="IPR003148">
    <property type="entry name" value="RCK_N"/>
</dbReference>
<dbReference type="GO" id="GO:0006813">
    <property type="term" value="P:potassium ion transport"/>
    <property type="evidence" value="ECO:0007669"/>
    <property type="project" value="InterPro"/>
</dbReference>
<feature type="transmembrane region" description="Helical" evidence="8">
    <location>
        <begin position="207"/>
        <end position="225"/>
    </location>
</feature>
<keyword evidence="4 8" id="KW-0812">Transmembrane</keyword>
<evidence type="ECO:0000313" key="12">
    <source>
        <dbReference type="Proteomes" id="UP000231019"/>
    </source>
</evidence>
<dbReference type="SUPFAM" id="SSF51735">
    <property type="entry name" value="NAD(P)-binding Rossmann-fold domains"/>
    <property type="match status" value="1"/>
</dbReference>
<evidence type="ECO:0000259" key="10">
    <source>
        <dbReference type="Pfam" id="PF02254"/>
    </source>
</evidence>
<evidence type="ECO:0000256" key="1">
    <source>
        <dbReference type="ARBA" id="ARBA00004651"/>
    </source>
</evidence>
<keyword evidence="2" id="KW-0813">Transport</keyword>
<feature type="transmembrane region" description="Helical" evidence="8">
    <location>
        <begin position="314"/>
        <end position="331"/>
    </location>
</feature>
<dbReference type="AlphaFoldDB" id="A0A2M7G8H9"/>
<feature type="transmembrane region" description="Helical" evidence="8">
    <location>
        <begin position="291"/>
        <end position="308"/>
    </location>
</feature>
<gene>
    <name evidence="11" type="ORF">COW36_03750</name>
</gene>
<evidence type="ECO:0000313" key="11">
    <source>
        <dbReference type="EMBL" id="PIW18415.1"/>
    </source>
</evidence>
<dbReference type="PANTHER" id="PTHR32507">
    <property type="entry name" value="NA(+)/H(+) ANTIPORTER 1"/>
    <property type="match status" value="1"/>
</dbReference>
<feature type="transmembrane region" description="Helical" evidence="8">
    <location>
        <begin position="101"/>
        <end position="122"/>
    </location>
</feature>
<evidence type="ECO:0000256" key="2">
    <source>
        <dbReference type="ARBA" id="ARBA00022448"/>
    </source>
</evidence>
<dbReference type="Pfam" id="PF00999">
    <property type="entry name" value="Na_H_Exchanger"/>
    <property type="match status" value="1"/>
</dbReference>
<feature type="transmembrane region" description="Helical" evidence="8">
    <location>
        <begin position="45"/>
        <end position="63"/>
    </location>
</feature>
<dbReference type="GO" id="GO:0005886">
    <property type="term" value="C:plasma membrane"/>
    <property type="evidence" value="ECO:0007669"/>
    <property type="project" value="UniProtKB-SubCell"/>
</dbReference>
<feature type="transmembrane region" description="Helical" evidence="8">
    <location>
        <begin position="352"/>
        <end position="372"/>
    </location>
</feature>
<feature type="domain" description="RCK N-terminal" evidence="10">
    <location>
        <begin position="418"/>
        <end position="536"/>
    </location>
</feature>
<dbReference type="InterPro" id="IPR036291">
    <property type="entry name" value="NAD(P)-bd_dom_sf"/>
</dbReference>
<keyword evidence="6" id="KW-0406">Ion transport</keyword>
<feature type="domain" description="Cation/H+ exchanger transmembrane" evidence="9">
    <location>
        <begin position="27"/>
        <end position="403"/>
    </location>
</feature>
<feature type="transmembrane region" description="Helical" evidence="8">
    <location>
        <begin position="75"/>
        <end position="94"/>
    </location>
</feature>
<reference evidence="11 12" key="1">
    <citation type="submission" date="2017-09" db="EMBL/GenBank/DDBJ databases">
        <title>Depth-based differentiation of microbial function through sediment-hosted aquifers and enrichment of novel symbionts in the deep terrestrial subsurface.</title>
        <authorList>
            <person name="Probst A.J."/>
            <person name="Ladd B."/>
            <person name="Jarett J.K."/>
            <person name="Geller-Mcgrath D.E."/>
            <person name="Sieber C.M."/>
            <person name="Emerson J.B."/>
            <person name="Anantharaman K."/>
            <person name="Thomas B.C."/>
            <person name="Malmstrom R."/>
            <person name="Stieglmeier M."/>
            <person name="Klingl A."/>
            <person name="Woyke T."/>
            <person name="Ryan C.M."/>
            <person name="Banfield J.F."/>
        </authorList>
    </citation>
    <scope>NUCLEOTIDE SEQUENCE [LARGE SCALE GENOMIC DNA]</scope>
    <source>
        <strain evidence="11">CG17_big_fil_post_rev_8_21_14_2_50_48_46</strain>
    </source>
</reference>
<evidence type="ECO:0000256" key="8">
    <source>
        <dbReference type="SAM" id="Phobius"/>
    </source>
</evidence>
<feature type="transmembrane region" description="Helical" evidence="8">
    <location>
        <begin position="378"/>
        <end position="399"/>
    </location>
</feature>
<keyword evidence="3" id="KW-0050">Antiport</keyword>
<dbReference type="GO" id="GO:1902600">
    <property type="term" value="P:proton transmembrane transport"/>
    <property type="evidence" value="ECO:0007669"/>
    <property type="project" value="InterPro"/>
</dbReference>
<dbReference type="Pfam" id="PF02254">
    <property type="entry name" value="TrkA_N"/>
    <property type="match status" value="1"/>
</dbReference>
<accession>A0A2M7G8H9</accession>
<evidence type="ECO:0000259" key="9">
    <source>
        <dbReference type="Pfam" id="PF00999"/>
    </source>
</evidence>
<dbReference type="GO" id="GO:0015297">
    <property type="term" value="F:antiporter activity"/>
    <property type="evidence" value="ECO:0007669"/>
    <property type="project" value="UniProtKB-KW"/>
</dbReference>
<feature type="transmembrane region" description="Helical" evidence="8">
    <location>
        <begin position="12"/>
        <end position="33"/>
    </location>
</feature>
<dbReference type="Gene3D" id="3.40.50.720">
    <property type="entry name" value="NAD(P)-binding Rossmann-like Domain"/>
    <property type="match status" value="1"/>
</dbReference>
<evidence type="ECO:0000256" key="6">
    <source>
        <dbReference type="ARBA" id="ARBA00023065"/>
    </source>
</evidence>
<dbReference type="InterPro" id="IPR006153">
    <property type="entry name" value="Cation/H_exchanger_TM"/>
</dbReference>
<dbReference type="PANTHER" id="PTHR32507:SF0">
    <property type="entry name" value="NA(+)_H(+) ANTIPORTER 2-RELATED"/>
    <property type="match status" value="1"/>
</dbReference>
<feature type="transmembrane region" description="Helical" evidence="8">
    <location>
        <begin position="134"/>
        <end position="153"/>
    </location>
</feature>
<sequence length="565" mass="61305">MNDLTQLSNYLAHYPALVLVLTTALIFLVGLFAQILSDKTSLPAIIFLLIFGSALGKQGLNLINPDVYSPVGTRAIIAIAVAIVVFEGGLMIDFRHLRHNLISVIGLITANVLITIVGMAWVTHHLIGIEWRISLLYAGLVSVTGPTVIAPILRRIHVSQKVKTILETEAVLVDAVGVIAAISIFNYVISGASPGQGDSLIPIFRNVLLSLVLGALCGAACAWLAKKIVQIFSPLRGEVTRLLVLTITVSAYMLGELVSHESGIAAVAVAGMIIGNTEFPHKSSIKEFKGDLTLLSITVVFLLLSASLDLNLLWRIGLKGAICVLILMLVIRPMGVFLSTAFERINWRERVFIAWLGPRGIVAASAATFFALELDAYGIPGSGIIRGMVFMTVLITVIIEGSGARYMASLLDIAPSSVLIVGGGLIGKKLIDQLKDSQKDGIILIENDPKRIESLRHLENEGVYLISADARDEKIYREKLNNVQNITTLITTSEDDWLNLRVCQIVKKMKPEVHMLSVINDVKGREVFENLGIKTINLREAAATLIYVLMDAHLTSAPSPLKHVQ</sequence>
<dbReference type="EMBL" id="PFFQ01000012">
    <property type="protein sequence ID" value="PIW18415.1"/>
    <property type="molecule type" value="Genomic_DNA"/>
</dbReference>
<keyword evidence="7 8" id="KW-0472">Membrane</keyword>
<evidence type="ECO:0000256" key="5">
    <source>
        <dbReference type="ARBA" id="ARBA00022989"/>
    </source>
</evidence>
<proteinExistence type="predicted"/>
<evidence type="ECO:0000256" key="3">
    <source>
        <dbReference type="ARBA" id="ARBA00022449"/>
    </source>
</evidence>
<evidence type="ECO:0000256" key="7">
    <source>
        <dbReference type="ARBA" id="ARBA00023136"/>
    </source>
</evidence>
<name>A0A2M7G8H9_9BACT</name>